<evidence type="ECO:0000313" key="2">
    <source>
        <dbReference type="EMBL" id="HJG91618.1"/>
    </source>
</evidence>
<dbReference type="Proteomes" id="UP000742460">
    <property type="component" value="Unassembled WGS sequence"/>
</dbReference>
<dbReference type="EMBL" id="DYUE01000176">
    <property type="protein sequence ID" value="HJG91618.1"/>
    <property type="molecule type" value="Genomic_DNA"/>
</dbReference>
<protein>
    <submittedName>
        <fullName evidence="2">VOC family protein</fullName>
    </submittedName>
</protein>
<evidence type="ECO:0000313" key="3">
    <source>
        <dbReference type="Proteomes" id="UP000742460"/>
    </source>
</evidence>
<evidence type="ECO:0000259" key="1">
    <source>
        <dbReference type="PROSITE" id="PS51819"/>
    </source>
</evidence>
<dbReference type="SUPFAM" id="SSF54593">
    <property type="entry name" value="Glyoxalase/Bleomycin resistance protein/Dihydroxybiphenyl dioxygenase"/>
    <property type="match status" value="1"/>
</dbReference>
<dbReference type="PROSITE" id="PS51819">
    <property type="entry name" value="VOC"/>
    <property type="match status" value="1"/>
</dbReference>
<dbReference type="AlphaFoldDB" id="A0A921MVS8"/>
<reference evidence="2" key="1">
    <citation type="journal article" date="2021" name="PeerJ">
        <title>Extensive microbial diversity within the chicken gut microbiome revealed by metagenomics and culture.</title>
        <authorList>
            <person name="Gilroy R."/>
            <person name="Ravi A."/>
            <person name="Getino M."/>
            <person name="Pursley I."/>
            <person name="Horton D.L."/>
            <person name="Alikhan N.F."/>
            <person name="Baker D."/>
            <person name="Gharbi K."/>
            <person name="Hall N."/>
            <person name="Watson M."/>
            <person name="Adriaenssens E.M."/>
            <person name="Foster-Nyarko E."/>
            <person name="Jarju S."/>
            <person name="Secka A."/>
            <person name="Antonio M."/>
            <person name="Oren A."/>
            <person name="Chaudhuri R.R."/>
            <person name="La Ragione R."/>
            <person name="Hildebrand F."/>
            <person name="Pallen M.J."/>
        </authorList>
    </citation>
    <scope>NUCLEOTIDE SEQUENCE</scope>
    <source>
        <strain evidence="2">ChiGjej5B5-22894</strain>
    </source>
</reference>
<feature type="domain" description="VOC" evidence="1">
    <location>
        <begin position="8"/>
        <end position="119"/>
    </location>
</feature>
<dbReference type="Gene3D" id="3.10.180.10">
    <property type="entry name" value="2,3-Dihydroxybiphenyl 1,2-Dioxygenase, domain 1"/>
    <property type="match status" value="1"/>
</dbReference>
<proteinExistence type="predicted"/>
<dbReference type="CDD" id="cd06587">
    <property type="entry name" value="VOC"/>
    <property type="match status" value="1"/>
</dbReference>
<comment type="caution">
    <text evidence="2">The sequence shown here is derived from an EMBL/GenBank/DDBJ whole genome shotgun (WGS) entry which is preliminary data.</text>
</comment>
<gene>
    <name evidence="2" type="ORF">K8V81_07820</name>
</gene>
<dbReference type="Pfam" id="PF00903">
    <property type="entry name" value="Glyoxalase"/>
    <property type="match status" value="1"/>
</dbReference>
<organism evidence="2 3">
    <name type="scientific">Brachybacterium massiliense</name>
    <dbReference type="NCBI Taxonomy" id="1755098"/>
    <lineage>
        <taxon>Bacteria</taxon>
        <taxon>Bacillati</taxon>
        <taxon>Actinomycetota</taxon>
        <taxon>Actinomycetes</taxon>
        <taxon>Micrococcales</taxon>
        <taxon>Dermabacteraceae</taxon>
        <taxon>Brachybacterium</taxon>
    </lineage>
</organism>
<name>A0A921MVS8_9MICO</name>
<accession>A0A921MVS8</accession>
<dbReference type="InterPro" id="IPR037523">
    <property type="entry name" value="VOC_core"/>
</dbReference>
<dbReference type="InterPro" id="IPR004360">
    <property type="entry name" value="Glyas_Fos-R_dOase_dom"/>
</dbReference>
<reference evidence="2" key="2">
    <citation type="submission" date="2021-09" db="EMBL/GenBank/DDBJ databases">
        <authorList>
            <person name="Gilroy R."/>
        </authorList>
    </citation>
    <scope>NUCLEOTIDE SEQUENCE</scope>
    <source>
        <strain evidence="2">ChiGjej5B5-22894</strain>
    </source>
</reference>
<dbReference type="InterPro" id="IPR029068">
    <property type="entry name" value="Glyas_Bleomycin-R_OHBP_Dase"/>
</dbReference>
<sequence length="123" mass="12993">MSHPLRREIGQVFLPVHDIAAAARWYSALLGVEVAAPAHGGTIADVPMEAGPGLSLDANAPFTADGPPRFFWWADSMPAVLAHLEQLGVPVERGPLDIGSLELVQFRDPDGTLLMVCVPTTGG</sequence>